<sequence length="64" mass="6979">MLENIRAADDLADGVLINNFLRSSSIGTWTATAGQQGSWWLVGGLSLYKEEAEAKAAKRVVRQN</sequence>
<keyword evidence="2" id="KW-1185">Reference proteome</keyword>
<evidence type="ECO:0000313" key="1">
    <source>
        <dbReference type="EMBL" id="KAG0485734.1"/>
    </source>
</evidence>
<reference evidence="1 2" key="1">
    <citation type="journal article" date="2020" name="Nat. Food">
        <title>A phased Vanilla planifolia genome enables genetic improvement of flavour and production.</title>
        <authorList>
            <person name="Hasing T."/>
            <person name="Tang H."/>
            <person name="Brym M."/>
            <person name="Khazi F."/>
            <person name="Huang T."/>
            <person name="Chambers A.H."/>
        </authorList>
    </citation>
    <scope>NUCLEOTIDE SEQUENCE [LARGE SCALE GENOMIC DNA]</scope>
    <source>
        <tissue evidence="1">Leaf</tissue>
    </source>
</reference>
<proteinExistence type="predicted"/>
<dbReference type="AlphaFoldDB" id="A0A835R794"/>
<gene>
    <name evidence="1" type="ORF">HPP92_009813</name>
</gene>
<dbReference type="EMBL" id="JADCNL010000004">
    <property type="protein sequence ID" value="KAG0485734.1"/>
    <property type="molecule type" value="Genomic_DNA"/>
</dbReference>
<evidence type="ECO:0000313" key="2">
    <source>
        <dbReference type="Proteomes" id="UP000636800"/>
    </source>
</evidence>
<name>A0A835R794_VANPL</name>
<dbReference type="Proteomes" id="UP000636800">
    <property type="component" value="Unassembled WGS sequence"/>
</dbReference>
<organism evidence="1 2">
    <name type="scientific">Vanilla planifolia</name>
    <name type="common">Vanilla</name>
    <dbReference type="NCBI Taxonomy" id="51239"/>
    <lineage>
        <taxon>Eukaryota</taxon>
        <taxon>Viridiplantae</taxon>
        <taxon>Streptophyta</taxon>
        <taxon>Embryophyta</taxon>
        <taxon>Tracheophyta</taxon>
        <taxon>Spermatophyta</taxon>
        <taxon>Magnoliopsida</taxon>
        <taxon>Liliopsida</taxon>
        <taxon>Asparagales</taxon>
        <taxon>Orchidaceae</taxon>
        <taxon>Vanilloideae</taxon>
        <taxon>Vanilleae</taxon>
        <taxon>Vanilla</taxon>
    </lineage>
</organism>
<protein>
    <submittedName>
        <fullName evidence="1">Uncharacterized protein</fullName>
    </submittedName>
</protein>
<comment type="caution">
    <text evidence="1">The sequence shown here is derived from an EMBL/GenBank/DDBJ whole genome shotgun (WGS) entry which is preliminary data.</text>
</comment>
<accession>A0A835R794</accession>